<organism evidence="3">
    <name type="scientific">Bifidobacterium aquikefiricola</name>
    <dbReference type="NCBI Taxonomy" id="3059038"/>
    <lineage>
        <taxon>Bacteria</taxon>
        <taxon>Bacillati</taxon>
        <taxon>Actinomycetota</taxon>
        <taxon>Actinomycetes</taxon>
        <taxon>Bifidobacteriales</taxon>
        <taxon>Bifidobacteriaceae</taxon>
        <taxon>Bifidobacterium</taxon>
    </lineage>
</organism>
<dbReference type="EMBL" id="CP129674">
    <property type="protein sequence ID" value="XDS44039.1"/>
    <property type="molecule type" value="Genomic_DNA"/>
</dbReference>
<name>A0AB39U4W2_9BIFI</name>
<reference evidence="3" key="1">
    <citation type="submission" date="2023-07" db="EMBL/GenBank/DDBJ databases">
        <title>Bifidobacterium aquikefiriaerophilum sp. nov. and Bifidobacterium eccum sp. nov., isolated from water kefir.</title>
        <authorList>
            <person name="Breselge S."/>
            <person name="Bellassi P."/>
            <person name="Barcenilla C."/>
            <person name="Alvarez-Ordonez A."/>
            <person name="Morelli L."/>
            <person name="Cotter P.D."/>
        </authorList>
    </citation>
    <scope>NUCLEOTIDE SEQUENCE</scope>
    <source>
        <strain evidence="3">WK041_4_12</strain>
    </source>
</reference>
<accession>A0AB39U4W2</accession>
<keyword evidence="2" id="KW-0812">Transmembrane</keyword>
<dbReference type="AlphaFoldDB" id="A0AB39U4W2"/>
<dbReference type="KEGG" id="baqk:QN215_07120"/>
<dbReference type="InterPro" id="IPR025101">
    <property type="entry name" value="DUF4012"/>
</dbReference>
<protein>
    <submittedName>
        <fullName evidence="3">DUF4012 domain-containing protein</fullName>
    </submittedName>
</protein>
<feature type="region of interest" description="Disordered" evidence="1">
    <location>
        <begin position="1"/>
        <end position="42"/>
    </location>
</feature>
<evidence type="ECO:0000313" key="3">
    <source>
        <dbReference type="EMBL" id="XDS44039.1"/>
    </source>
</evidence>
<proteinExistence type="predicted"/>
<gene>
    <name evidence="3" type="ORF">QN215_07120</name>
</gene>
<evidence type="ECO:0000256" key="1">
    <source>
        <dbReference type="SAM" id="MobiDB-lite"/>
    </source>
</evidence>
<keyword evidence="2" id="KW-1133">Transmembrane helix</keyword>
<feature type="transmembrane region" description="Helical" evidence="2">
    <location>
        <begin position="50"/>
        <end position="74"/>
    </location>
</feature>
<dbReference type="Pfam" id="PF13196">
    <property type="entry name" value="DUF4012"/>
    <property type="match status" value="1"/>
</dbReference>
<dbReference type="RefSeq" id="WP_369343633.1">
    <property type="nucleotide sequence ID" value="NZ_CP129674.1"/>
</dbReference>
<feature type="compositionally biased region" description="Basic residues" evidence="1">
    <location>
        <begin position="31"/>
        <end position="42"/>
    </location>
</feature>
<keyword evidence="2" id="KW-0472">Membrane</keyword>
<evidence type="ECO:0000256" key="2">
    <source>
        <dbReference type="SAM" id="Phobius"/>
    </source>
</evidence>
<sequence>MKVHSSEHSSSKDPLSCNGNDAMEPYSESHHGRKRRRKTPGRSRLNHSTFTWVLGLSGLGCVVALLAFGVVFAMSAMHVRSELKDAVALSGTLYGHVISGESEELHESLRALADHIDNAHRETSGIVWNVAAHTPYFRDDITSVQLTVQALSIVSTTSFTPLEQACEHFSLDDISFSEGKVSLPGLQEASPYLVQAHDGLVQANSTVATLPSVRIAELQSALSQFTSLLSTVEQGLAMLSQISQLAPPMLDLDGQSTRNYLVLSQTNAELRARGGMPGSWGVIQVEQGALKIQPFVSVSELPWLDEPVVPITLNEEFLFTNKMGRMGQDVNFTPDFPRAGTIAKAMWEQRFQQQIDGVMAIDPVALQSIIGIVGEVALSDGTKLTDANTQQTLLHDAYVNKAVSEQDEFFSEAAVRSFEKIMQYSGSVFDLTQAFSEAISGGHILLWSAHDSEEQLLQGTTIAGSLETDAERPQIGVFFSDQTQSKMDWYLKRDVSIVHVTQAEDGSQEYKVRIRLKNLMKSEDIASTPPYVLGDLQNGLQPGQIDTAIFVCAPVFGSVMRTLMSDGSEIDSTSALNGLHVGLKKVILNPGDSFEMIAYIQSSSTVAAEAELVQTPLTLTAEE</sequence>
<feature type="compositionally biased region" description="Basic and acidic residues" evidence="1">
    <location>
        <begin position="1"/>
        <end position="11"/>
    </location>
</feature>